<sequence length="479" mass="53233">MTAKDGASSGVKAMKLHFPLNRYVLLFLYLVVVLLRGCTYWGWNGIQEMLYKSGAYVWECTDPSQVTELRIGGQRYIDCPERKQMLGGIFTLALGSNMLSSFLAGIALDTLGPKITLFIGICMDIIGWFLLGFSGEHFRAYYAAAFCIGVSADPGYLPLLSISKLFPQNSSFVISIMGSLRSISFAVPVVMSVIFQGASFAPGDLWKMCVGYIAVGQGIALFVCLLFVPMASFTFPVENEVEQEGKDKDSQSTVAVPTRSQDNRTFWQLISDPKFLLLLPIFCCALVRSDYYAKSNKEQLVDSNDKDLYQMFAIFNILSFIPGPVFGRIADAYGIVLVLFMLNTSGVFMFIFLMFDSLACKGISIFFFFIYTSFVLSNVYCFISIHFPEHAFGKLTGLTSATGGIFVLLSILWYKKVLEYDPPNNFVVVDGIMVAVGLIVYALIFVLWRFSSREARSKNKIMEQKTLAESAEPASTVSV</sequence>
<evidence type="ECO:0000256" key="1">
    <source>
        <dbReference type="ARBA" id="ARBA00004141"/>
    </source>
</evidence>
<keyword evidence="7 8" id="KW-0472">Membrane</keyword>
<organism evidence="9 10">
    <name type="scientific">Cyclospora cayetanensis</name>
    <dbReference type="NCBI Taxonomy" id="88456"/>
    <lineage>
        <taxon>Eukaryota</taxon>
        <taxon>Sar</taxon>
        <taxon>Alveolata</taxon>
        <taxon>Apicomplexa</taxon>
        <taxon>Conoidasida</taxon>
        <taxon>Coccidia</taxon>
        <taxon>Eucoccidiorida</taxon>
        <taxon>Eimeriorina</taxon>
        <taxon>Eimeriidae</taxon>
        <taxon>Cyclospora</taxon>
    </lineage>
</organism>
<dbReference type="PANTHER" id="PTHR20772">
    <property type="entry name" value="PROTEIN FMP42"/>
    <property type="match status" value="1"/>
</dbReference>
<keyword evidence="5" id="KW-0029">Amino-acid transport</keyword>
<dbReference type="OrthoDB" id="330047at2759"/>
<dbReference type="GO" id="GO:0016020">
    <property type="term" value="C:membrane"/>
    <property type="evidence" value="ECO:0007669"/>
    <property type="project" value="UniProtKB-SubCell"/>
</dbReference>
<evidence type="ECO:0000256" key="8">
    <source>
        <dbReference type="SAM" id="Phobius"/>
    </source>
</evidence>
<evidence type="ECO:0000256" key="3">
    <source>
        <dbReference type="ARBA" id="ARBA00022448"/>
    </source>
</evidence>
<protein>
    <submittedName>
        <fullName evidence="10">Uncharacterized protein LOC34618467</fullName>
    </submittedName>
</protein>
<evidence type="ECO:0000256" key="6">
    <source>
        <dbReference type="ARBA" id="ARBA00022989"/>
    </source>
</evidence>
<dbReference type="PANTHER" id="PTHR20772:SF2">
    <property type="entry name" value="PROTEIN FMP42"/>
    <property type="match status" value="1"/>
</dbReference>
<keyword evidence="4 8" id="KW-0812">Transmembrane</keyword>
<dbReference type="Proteomes" id="UP000515125">
    <property type="component" value="Unplaced"/>
</dbReference>
<dbReference type="RefSeq" id="XP_022586438.2">
    <property type="nucleotide sequence ID" value="XM_022731794.2"/>
</dbReference>
<keyword evidence="3" id="KW-0813">Transport</keyword>
<feature type="transmembrane region" description="Helical" evidence="8">
    <location>
        <begin position="395"/>
        <end position="414"/>
    </location>
</feature>
<gene>
    <name evidence="10" type="primary">LOC34618467</name>
</gene>
<keyword evidence="9" id="KW-1185">Reference proteome</keyword>
<evidence type="ECO:0000256" key="2">
    <source>
        <dbReference type="ARBA" id="ARBA00006595"/>
    </source>
</evidence>
<feature type="transmembrane region" description="Helical" evidence="8">
    <location>
        <begin position="23"/>
        <end position="43"/>
    </location>
</feature>
<evidence type="ECO:0000313" key="10">
    <source>
        <dbReference type="RefSeq" id="XP_022586438.2"/>
    </source>
</evidence>
<feature type="transmembrane region" description="Helical" evidence="8">
    <location>
        <begin position="85"/>
        <end position="108"/>
    </location>
</feature>
<feature type="transmembrane region" description="Helical" evidence="8">
    <location>
        <begin position="361"/>
        <end position="383"/>
    </location>
</feature>
<feature type="transmembrane region" description="Helical" evidence="8">
    <location>
        <begin position="172"/>
        <end position="198"/>
    </location>
</feature>
<dbReference type="InterPro" id="IPR036259">
    <property type="entry name" value="MFS_trans_sf"/>
</dbReference>
<dbReference type="Gene3D" id="1.20.1250.20">
    <property type="entry name" value="MFS general substrate transporter like domains"/>
    <property type="match status" value="1"/>
</dbReference>
<proteinExistence type="inferred from homology"/>
<dbReference type="GO" id="GO:0022857">
    <property type="term" value="F:transmembrane transporter activity"/>
    <property type="evidence" value="ECO:0007669"/>
    <property type="project" value="InterPro"/>
</dbReference>
<reference evidence="10" key="1">
    <citation type="submission" date="2025-08" db="UniProtKB">
        <authorList>
            <consortium name="RefSeq"/>
        </authorList>
    </citation>
    <scope>IDENTIFICATION</scope>
</reference>
<dbReference type="SUPFAM" id="SSF103473">
    <property type="entry name" value="MFS general substrate transporter"/>
    <property type="match status" value="1"/>
</dbReference>
<comment type="similarity">
    <text evidence="2">Belongs to the SLC43A transporter (TC 2.A.1.44) family.</text>
</comment>
<dbReference type="GO" id="GO:0006865">
    <property type="term" value="P:amino acid transport"/>
    <property type="evidence" value="ECO:0007669"/>
    <property type="project" value="UniProtKB-KW"/>
</dbReference>
<comment type="subcellular location">
    <subcellularLocation>
        <location evidence="1">Membrane</location>
        <topology evidence="1">Multi-pass membrane protein</topology>
    </subcellularLocation>
</comment>
<feature type="transmembrane region" description="Helical" evidence="8">
    <location>
        <begin position="210"/>
        <end position="228"/>
    </location>
</feature>
<dbReference type="InterPro" id="IPR011701">
    <property type="entry name" value="MFS"/>
</dbReference>
<feature type="transmembrane region" description="Helical" evidence="8">
    <location>
        <begin position="308"/>
        <end position="326"/>
    </location>
</feature>
<accession>A0A6P5WC81</accession>
<feature type="transmembrane region" description="Helical" evidence="8">
    <location>
        <begin position="115"/>
        <end position="134"/>
    </location>
</feature>
<evidence type="ECO:0000256" key="5">
    <source>
        <dbReference type="ARBA" id="ARBA00022970"/>
    </source>
</evidence>
<keyword evidence="6 8" id="KW-1133">Transmembrane helix</keyword>
<feature type="transmembrane region" description="Helical" evidence="8">
    <location>
        <begin position="333"/>
        <end position="355"/>
    </location>
</feature>
<dbReference type="GeneID" id="34618467"/>
<name>A0A6P5WC81_9EIME</name>
<feature type="transmembrane region" description="Helical" evidence="8">
    <location>
        <begin position="140"/>
        <end position="160"/>
    </location>
</feature>
<evidence type="ECO:0000313" key="9">
    <source>
        <dbReference type="Proteomes" id="UP000515125"/>
    </source>
</evidence>
<evidence type="ECO:0000256" key="7">
    <source>
        <dbReference type="ARBA" id="ARBA00023136"/>
    </source>
</evidence>
<dbReference type="AlphaFoldDB" id="A0A6P5WC81"/>
<evidence type="ECO:0000256" key="4">
    <source>
        <dbReference type="ARBA" id="ARBA00022692"/>
    </source>
</evidence>
<dbReference type="InterPro" id="IPR052599">
    <property type="entry name" value="SLC43A_AATransporter"/>
</dbReference>
<dbReference type="Pfam" id="PF07690">
    <property type="entry name" value="MFS_1"/>
    <property type="match status" value="1"/>
</dbReference>
<feature type="transmembrane region" description="Helical" evidence="8">
    <location>
        <begin position="426"/>
        <end position="448"/>
    </location>
</feature>